<dbReference type="EMBL" id="OZ020098">
    <property type="protein sequence ID" value="CAK9271012.1"/>
    <property type="molecule type" value="Genomic_DNA"/>
</dbReference>
<organism evidence="1 2">
    <name type="scientific">Sphagnum jensenii</name>
    <dbReference type="NCBI Taxonomy" id="128206"/>
    <lineage>
        <taxon>Eukaryota</taxon>
        <taxon>Viridiplantae</taxon>
        <taxon>Streptophyta</taxon>
        <taxon>Embryophyta</taxon>
        <taxon>Bryophyta</taxon>
        <taxon>Sphagnophytina</taxon>
        <taxon>Sphagnopsida</taxon>
        <taxon>Sphagnales</taxon>
        <taxon>Sphagnaceae</taxon>
        <taxon>Sphagnum</taxon>
    </lineage>
</organism>
<gene>
    <name evidence="1" type="ORF">CSSPJE1EN1_LOCUS16490</name>
</gene>
<sequence length="559" mass="61462">MCRSGAAGFLSHNVPHVAVVTKLEIQLLSFVVSPRSSRGKKKGCCYRKSFFRVYNVFREDERRRSRRTGTFDHRVAGGGGRGGEGGGSTSGFFSCSCEKEEAFWGSTSWGNYRVGSPLWNASDSGFVVRAQEKFFDAAADSSSLSRTGSKSSERSALFYEEDYADSSWNGSGSEREPEDEGRLNGNGSLRGEEESEGSIQRGLSGTVSSTSSSPGSAADSVATGGKGPVYQVLEVYPDGDVERIEVSRRQLLRSTGLRLRDIRSVDPALWITNSAPALLVRDQAILLNFGSLRAIATPQSVLVFDYKSVGAQAFMGALLPRLRAANNGPSPIMPFELEVVEAALISRTQRLERTLMDVEPQVLSLLKMLPNRYTVDVLEELRLGKQALVELGAKAGALRQMLLELLDHPQDIRRITIMGRVCSIRREDGSIECSIPLDKKNAEDEEQEIEMLLESYLQRCDSCHGQAEKLLDSAREMEDSIALNLSSRRLEVNRLELLLQVATFCSALGALVAGIFGMNLKSYLEEHVLAFWFTAAGIIFGGIGLFISMLTYLKMRRIL</sequence>
<dbReference type="Pfam" id="PF22099">
    <property type="entry name" value="MRS2-like"/>
    <property type="match status" value="1"/>
</dbReference>
<keyword evidence="2" id="KW-1185">Reference proteome</keyword>
<dbReference type="PANTHER" id="PTHR13890:SF0">
    <property type="entry name" value="MAGNESIUM TRANSPORTER MRS2 HOMOLOG, MITOCHONDRIAL"/>
    <property type="match status" value="1"/>
</dbReference>
<proteinExistence type="predicted"/>
<evidence type="ECO:0000313" key="2">
    <source>
        <dbReference type="Proteomes" id="UP001497444"/>
    </source>
</evidence>
<dbReference type="Gene3D" id="2.40.128.330">
    <property type="match status" value="1"/>
</dbReference>
<reference evidence="1" key="1">
    <citation type="submission" date="2024-02" db="EMBL/GenBank/DDBJ databases">
        <authorList>
            <consortium name="ELIXIR-Norway"/>
            <consortium name="Elixir Norway"/>
        </authorList>
    </citation>
    <scope>NUCLEOTIDE SEQUENCE</scope>
</reference>
<dbReference type="Gene3D" id="1.20.58.340">
    <property type="entry name" value="Magnesium transport protein CorA, transmembrane region"/>
    <property type="match status" value="1"/>
</dbReference>
<dbReference type="InterPro" id="IPR039204">
    <property type="entry name" value="MRS2-like"/>
</dbReference>
<dbReference type="Proteomes" id="UP001497444">
    <property type="component" value="Chromosome 3"/>
</dbReference>
<protein>
    <submittedName>
        <fullName evidence="1">Uncharacterized protein</fullName>
    </submittedName>
</protein>
<dbReference type="CDD" id="cd12823">
    <property type="entry name" value="Mrs2_Mfm1p-like"/>
    <property type="match status" value="1"/>
</dbReference>
<dbReference type="PANTHER" id="PTHR13890">
    <property type="entry name" value="RNA SPLICING PROTEIN MRS2, MITOCHONDRIAL"/>
    <property type="match status" value="1"/>
</dbReference>
<accession>A0ABP0WVZ0</accession>
<name>A0ABP0WVZ0_9BRYO</name>
<evidence type="ECO:0000313" key="1">
    <source>
        <dbReference type="EMBL" id="CAK9271012.1"/>
    </source>
</evidence>